<accession>A0A0E9R0K7</accession>
<organism evidence="1">
    <name type="scientific">Anguilla anguilla</name>
    <name type="common">European freshwater eel</name>
    <name type="synonym">Muraena anguilla</name>
    <dbReference type="NCBI Taxonomy" id="7936"/>
    <lineage>
        <taxon>Eukaryota</taxon>
        <taxon>Metazoa</taxon>
        <taxon>Chordata</taxon>
        <taxon>Craniata</taxon>
        <taxon>Vertebrata</taxon>
        <taxon>Euteleostomi</taxon>
        <taxon>Actinopterygii</taxon>
        <taxon>Neopterygii</taxon>
        <taxon>Teleostei</taxon>
        <taxon>Anguilliformes</taxon>
        <taxon>Anguillidae</taxon>
        <taxon>Anguilla</taxon>
    </lineage>
</organism>
<proteinExistence type="predicted"/>
<sequence>MGTTGINPVTLGYKPSSLTIILHCCPLHHPMCRCICPHTVYTMPNIFFLFKCFYNAVCVCIC</sequence>
<protein>
    <submittedName>
        <fullName evidence="1">Uncharacterized protein</fullName>
    </submittedName>
</protein>
<dbReference type="AlphaFoldDB" id="A0A0E9R0K7"/>
<reference evidence="1" key="1">
    <citation type="submission" date="2014-11" db="EMBL/GenBank/DDBJ databases">
        <authorList>
            <person name="Amaro Gonzalez C."/>
        </authorList>
    </citation>
    <scope>NUCLEOTIDE SEQUENCE</scope>
</reference>
<name>A0A0E9R0K7_ANGAN</name>
<dbReference type="EMBL" id="GBXM01086315">
    <property type="protein sequence ID" value="JAH22262.1"/>
    <property type="molecule type" value="Transcribed_RNA"/>
</dbReference>
<reference evidence="1" key="2">
    <citation type="journal article" date="2015" name="Fish Shellfish Immunol.">
        <title>Early steps in the European eel (Anguilla anguilla)-Vibrio vulnificus interaction in the gills: Role of the RtxA13 toxin.</title>
        <authorList>
            <person name="Callol A."/>
            <person name="Pajuelo D."/>
            <person name="Ebbesson L."/>
            <person name="Teles M."/>
            <person name="MacKenzie S."/>
            <person name="Amaro C."/>
        </authorList>
    </citation>
    <scope>NUCLEOTIDE SEQUENCE</scope>
</reference>
<evidence type="ECO:0000313" key="1">
    <source>
        <dbReference type="EMBL" id="JAH22262.1"/>
    </source>
</evidence>